<dbReference type="InterPro" id="IPR046357">
    <property type="entry name" value="PPIase_dom_sf"/>
</dbReference>
<dbReference type="PROSITE" id="PS50059">
    <property type="entry name" value="FKBP_PPIASE"/>
    <property type="match status" value="1"/>
</dbReference>
<dbReference type="Proteomes" id="UP000243342">
    <property type="component" value="Unassembled WGS sequence"/>
</dbReference>
<comment type="caution">
    <text evidence="8">The sequence shown here is derived from an EMBL/GenBank/DDBJ whole genome shotgun (WGS) entry which is preliminary data.</text>
</comment>
<dbReference type="PANTHER" id="PTHR45779:SF7">
    <property type="entry name" value="PEPTIDYLPROLYL ISOMERASE"/>
    <property type="match status" value="1"/>
</dbReference>
<evidence type="ECO:0000256" key="2">
    <source>
        <dbReference type="ARBA" id="ARBA00013194"/>
    </source>
</evidence>
<feature type="signal peptide" evidence="6">
    <location>
        <begin position="1"/>
        <end position="24"/>
    </location>
</feature>
<dbReference type="SUPFAM" id="SSF54534">
    <property type="entry name" value="FKBP-like"/>
    <property type="match status" value="1"/>
</dbReference>
<keyword evidence="4 5" id="KW-0413">Isomerase</keyword>
<reference evidence="8 9" key="1">
    <citation type="submission" date="2016-10" db="EMBL/GenBank/DDBJ databases">
        <title>Genome sequence of Streptomyces gilvigriseus MUSC 26.</title>
        <authorList>
            <person name="Lee L.-H."/>
            <person name="Ser H.-L."/>
        </authorList>
    </citation>
    <scope>NUCLEOTIDE SEQUENCE [LARGE SCALE GENOMIC DNA]</scope>
    <source>
        <strain evidence="8 9">MUSC 26</strain>
    </source>
</reference>
<evidence type="ECO:0000256" key="3">
    <source>
        <dbReference type="ARBA" id="ARBA00023110"/>
    </source>
</evidence>
<accession>A0A1J7BIJ2</accession>
<dbReference type="Gene3D" id="3.10.50.40">
    <property type="match status" value="1"/>
</dbReference>
<dbReference type="STRING" id="1428644.BIV57_05785"/>
<dbReference type="GO" id="GO:0003755">
    <property type="term" value="F:peptidyl-prolyl cis-trans isomerase activity"/>
    <property type="evidence" value="ECO:0007669"/>
    <property type="project" value="UniProtKB-KW"/>
</dbReference>
<dbReference type="OrthoDB" id="25996at2"/>
<dbReference type="EMBL" id="MLCF01000022">
    <property type="protein sequence ID" value="OIV38405.1"/>
    <property type="molecule type" value="Genomic_DNA"/>
</dbReference>
<dbReference type="InterPro" id="IPR001179">
    <property type="entry name" value="PPIase_FKBP_dom"/>
</dbReference>
<evidence type="ECO:0000313" key="8">
    <source>
        <dbReference type="EMBL" id="OIV38405.1"/>
    </source>
</evidence>
<comment type="catalytic activity">
    <reaction evidence="1 5">
        <text>[protein]-peptidylproline (omega=180) = [protein]-peptidylproline (omega=0)</text>
        <dbReference type="Rhea" id="RHEA:16237"/>
        <dbReference type="Rhea" id="RHEA-COMP:10747"/>
        <dbReference type="Rhea" id="RHEA-COMP:10748"/>
        <dbReference type="ChEBI" id="CHEBI:83833"/>
        <dbReference type="ChEBI" id="CHEBI:83834"/>
        <dbReference type="EC" id="5.2.1.8"/>
    </reaction>
</comment>
<protein>
    <recommendedName>
        <fullName evidence="2 5">peptidylprolyl isomerase</fullName>
        <ecNumber evidence="2 5">5.2.1.8</ecNumber>
    </recommendedName>
</protein>
<dbReference type="AlphaFoldDB" id="A0A1J7BIJ2"/>
<dbReference type="RefSeq" id="WP_071655596.1">
    <property type="nucleotide sequence ID" value="NZ_MLCF01000022.1"/>
</dbReference>
<dbReference type="InterPro" id="IPR044609">
    <property type="entry name" value="FKBP2/11"/>
</dbReference>
<evidence type="ECO:0000256" key="6">
    <source>
        <dbReference type="SAM" id="SignalP"/>
    </source>
</evidence>
<organism evidence="8 9">
    <name type="scientific">Mangrovactinospora gilvigrisea</name>
    <dbReference type="NCBI Taxonomy" id="1428644"/>
    <lineage>
        <taxon>Bacteria</taxon>
        <taxon>Bacillati</taxon>
        <taxon>Actinomycetota</taxon>
        <taxon>Actinomycetes</taxon>
        <taxon>Kitasatosporales</taxon>
        <taxon>Streptomycetaceae</taxon>
        <taxon>Mangrovactinospora</taxon>
    </lineage>
</organism>
<proteinExistence type="predicted"/>
<dbReference type="EC" id="5.2.1.8" evidence="2 5"/>
<keyword evidence="9" id="KW-1185">Reference proteome</keyword>
<keyword evidence="6" id="KW-0732">Signal</keyword>
<evidence type="ECO:0000256" key="5">
    <source>
        <dbReference type="PROSITE-ProRule" id="PRU00277"/>
    </source>
</evidence>
<dbReference type="Pfam" id="PF00254">
    <property type="entry name" value="FKBP_C"/>
    <property type="match status" value="1"/>
</dbReference>
<feature type="chain" id="PRO_5039728410" description="peptidylprolyl isomerase" evidence="6">
    <location>
        <begin position="25"/>
        <end position="348"/>
    </location>
</feature>
<evidence type="ECO:0000259" key="7">
    <source>
        <dbReference type="PROSITE" id="PS50059"/>
    </source>
</evidence>
<evidence type="ECO:0000313" key="9">
    <source>
        <dbReference type="Proteomes" id="UP000243342"/>
    </source>
</evidence>
<evidence type="ECO:0000256" key="1">
    <source>
        <dbReference type="ARBA" id="ARBA00000971"/>
    </source>
</evidence>
<evidence type="ECO:0000256" key="4">
    <source>
        <dbReference type="ARBA" id="ARBA00023235"/>
    </source>
</evidence>
<dbReference type="PROSITE" id="PS51257">
    <property type="entry name" value="PROKAR_LIPOPROTEIN"/>
    <property type="match status" value="1"/>
</dbReference>
<keyword evidence="3 5" id="KW-0697">Rotamase</keyword>
<gene>
    <name evidence="8" type="ORF">BIV57_05785</name>
</gene>
<feature type="domain" description="PPIase FKBP-type" evidence="7">
    <location>
        <begin position="259"/>
        <end position="348"/>
    </location>
</feature>
<sequence>MTLTKNVRRGAVALAVPALLVGVAACGSGSSKSSSDASKPNGAVAAVSGAFGQAPKVTSDAKKKAATNQVVKTVKQGSGATLADGDNIRVSGMALKYGDGKALISTYSPKNPKLQAVTQIGASQASGPFYSDAAVKALAGQKAGSRVLVQDTAKDLFPQQYQQVGLKATDVIDYVFDVYASDKTPATDEVKGTQAAPSAGMATAKVPSQAAKLVQDPTTGMKADPKKIASFTIPKTPKSLSGLKTQVLIQGKGAAVQKGQALVTQYTGTTWDTNKVFDSSWKHGGATAFQIGTGAVIKGWDNALVGQKVGSRVLVEIPKKDAYGAKTSAQNAAAGHDLVFVVDIVAAF</sequence>
<dbReference type="PANTHER" id="PTHR45779">
    <property type="entry name" value="PEPTIDYLPROLYL ISOMERASE"/>
    <property type="match status" value="1"/>
</dbReference>
<name>A0A1J7BIJ2_9ACTN</name>